<reference evidence="1" key="1">
    <citation type="submission" date="2013-04" db="EMBL/GenBank/DDBJ databases">
        <authorList>
            <person name="Harkins D.M."/>
            <person name="Durkin A.S."/>
            <person name="Selengut J.D."/>
            <person name="Sanka R."/>
            <person name="DePew J."/>
            <person name="Purushe J."/>
            <person name="Ahmed A."/>
            <person name="van der Linden H."/>
            <person name="Goris M.G.A."/>
            <person name="Hartskeerl R.A."/>
            <person name="Vinetz J.M."/>
            <person name="Sutton G.G."/>
            <person name="Nelson W.C."/>
            <person name="Fouts D.E."/>
        </authorList>
    </citation>
    <scope>NUCLEOTIDE SEQUENCE [LARGE SCALE GENOMIC DNA]</scope>
    <source>
        <strain evidence="1">BUT 6</strain>
    </source>
</reference>
<dbReference type="Proteomes" id="UP000014540">
    <property type="component" value="Unassembled WGS sequence"/>
</dbReference>
<comment type="caution">
    <text evidence="1">The sequence shown here is derived from an EMBL/GenBank/DDBJ whole genome shotgun (WGS) entry which is preliminary data.</text>
</comment>
<proteinExistence type="predicted"/>
<keyword evidence="2" id="KW-1185">Reference proteome</keyword>
<sequence>MKNRYRCAFLHLIFPLIEYFASDYNFKGKFERSGGCES</sequence>
<dbReference type="AlphaFoldDB" id="S3V1Z6"/>
<gene>
    <name evidence="1" type="ORF">LEP1GSC058_1791</name>
</gene>
<dbReference type="EMBL" id="AKWZ02000009">
    <property type="protein sequence ID" value="EPG74634.1"/>
    <property type="molecule type" value="Genomic_DNA"/>
</dbReference>
<dbReference type="STRING" id="1193011.LEP1GSC058_1791"/>
<evidence type="ECO:0000313" key="1">
    <source>
        <dbReference type="EMBL" id="EPG74634.1"/>
    </source>
</evidence>
<name>S3V1Z6_9LEPT</name>
<protein>
    <submittedName>
        <fullName evidence="1">Uncharacterized protein</fullName>
    </submittedName>
</protein>
<evidence type="ECO:0000313" key="2">
    <source>
        <dbReference type="Proteomes" id="UP000014540"/>
    </source>
</evidence>
<accession>S3V1Z6</accession>
<organism evidence="1 2">
    <name type="scientific">Leptospira fainei serovar Hurstbridge str. BUT 6</name>
    <dbReference type="NCBI Taxonomy" id="1193011"/>
    <lineage>
        <taxon>Bacteria</taxon>
        <taxon>Pseudomonadati</taxon>
        <taxon>Spirochaetota</taxon>
        <taxon>Spirochaetia</taxon>
        <taxon>Leptospirales</taxon>
        <taxon>Leptospiraceae</taxon>
        <taxon>Leptospira</taxon>
    </lineage>
</organism>